<dbReference type="AlphaFoldDB" id="H1L1P2"/>
<accession>H1L1P2</accession>
<organism evidence="1 2">
    <name type="scientific">Methanotorris formicicus Mc-S-70</name>
    <dbReference type="NCBI Taxonomy" id="647171"/>
    <lineage>
        <taxon>Archaea</taxon>
        <taxon>Methanobacteriati</taxon>
        <taxon>Methanobacteriota</taxon>
        <taxon>Methanomada group</taxon>
        <taxon>Methanococci</taxon>
        <taxon>Methanococcales</taxon>
        <taxon>Methanocaldococcaceae</taxon>
        <taxon>Methanotorris</taxon>
    </lineage>
</organism>
<reference evidence="1 2" key="1">
    <citation type="submission" date="2011-09" db="EMBL/GenBank/DDBJ databases">
        <title>The draft genome of Methanotorris formicicus Mc-S-70.</title>
        <authorList>
            <consortium name="US DOE Joint Genome Institute (JGI-PGF)"/>
            <person name="Lucas S."/>
            <person name="Han J."/>
            <person name="Lapidus A."/>
            <person name="Cheng J.-F."/>
            <person name="Goodwin L."/>
            <person name="Pitluck S."/>
            <person name="Peters L."/>
            <person name="Land M.L."/>
            <person name="Hauser L."/>
            <person name="Sieprawska-Lupa M."/>
            <person name="Takai K."/>
            <person name="Miyazaki J."/>
            <person name="Whitman W."/>
            <person name="Woyke T.J."/>
        </authorList>
    </citation>
    <scope>NUCLEOTIDE SEQUENCE [LARGE SCALE GENOMIC DNA]</scope>
    <source>
        <strain evidence="1 2">Mc-S-70</strain>
    </source>
</reference>
<dbReference type="OrthoDB" id="359465at2157"/>
<dbReference type="EMBL" id="AGJL01000091">
    <property type="protein sequence ID" value="EHP83582.1"/>
    <property type="molecule type" value="Genomic_DNA"/>
</dbReference>
<evidence type="ECO:0000313" key="1">
    <source>
        <dbReference type="EMBL" id="EHP83582.1"/>
    </source>
</evidence>
<dbReference type="Proteomes" id="UP000003706">
    <property type="component" value="Unassembled WGS sequence"/>
</dbReference>
<name>H1L1P2_9EURY</name>
<sequence length="303" mass="35280">MSRTVNRKIYFYQIIWVKNNNDKVMENISFISNILDENRIIEKDENTYYTFEKFNEQNDMIFGKLHTIRKGDLPLEYDFNTNKTSTLNLPKNKALCEPTHFIIFDGRIIGAEFNYYGPRISVLKRMINKNLKNNNNGYKKVEIKPILKTDLYDLLDEFVEIRGISIKIATDYAKLLANDSSFKDLFSAANLVDNMWLSLSISVGRKRNISNDGFSRILNGIKKLLRRNDYAGNVDSLKIRGRLEDDGSIEEINLIEELLISEKKIAKLDEKSRCVDSMSMYEAILESYNSLRSELEQFIKSQD</sequence>
<keyword evidence="2" id="KW-1185">Reference proteome</keyword>
<evidence type="ECO:0000313" key="2">
    <source>
        <dbReference type="Proteomes" id="UP000003706"/>
    </source>
</evidence>
<comment type="caution">
    <text evidence="1">The sequence shown here is derived from an EMBL/GenBank/DDBJ whole genome shotgun (WGS) entry which is preliminary data.</text>
</comment>
<proteinExistence type="predicted"/>
<protein>
    <submittedName>
        <fullName evidence="1">Uncharacterized protein</fullName>
    </submittedName>
</protein>
<dbReference type="RefSeq" id="WP_007045385.1">
    <property type="nucleotide sequence ID" value="NZ_AGJL01000091.1"/>
</dbReference>
<dbReference type="STRING" id="647171.MetfoDRAFT_1966"/>
<gene>
    <name evidence="1" type="ORF">MetfoDRAFT_1966</name>
</gene>